<gene>
    <name evidence="1" type="ORF">H7U16_25985</name>
</gene>
<evidence type="ECO:0000313" key="2">
    <source>
        <dbReference type="Proteomes" id="UP000592342"/>
    </source>
</evidence>
<sequence length="117" mass="12151">MGPKPAGNVERAAAGPRQLGLAALPALADALQPPCRGGVRQSFQRAAGAGWQAGHVGECGRRLGKRLAAFELGQAARVDVHHRRSIDRSDPNAWGGGAAAGRRWQRSVGIGLAALRC</sequence>
<organism evidence="1 2">
    <name type="scientific">Klebsiella pneumoniae</name>
    <dbReference type="NCBI Taxonomy" id="573"/>
    <lineage>
        <taxon>Bacteria</taxon>
        <taxon>Pseudomonadati</taxon>
        <taxon>Pseudomonadota</taxon>
        <taxon>Gammaproteobacteria</taxon>
        <taxon>Enterobacterales</taxon>
        <taxon>Enterobacteriaceae</taxon>
        <taxon>Klebsiella/Raoultella group</taxon>
        <taxon>Klebsiella</taxon>
        <taxon>Klebsiella pneumoniae complex</taxon>
    </lineage>
</organism>
<protein>
    <submittedName>
        <fullName evidence="1">Uncharacterized protein</fullName>
    </submittedName>
</protein>
<dbReference type="AlphaFoldDB" id="A0A7X1LPA9"/>
<dbReference type="Proteomes" id="UP000592342">
    <property type="component" value="Unassembled WGS sequence"/>
</dbReference>
<reference evidence="1 2" key="1">
    <citation type="submission" date="2020-08" db="EMBL/GenBank/DDBJ databases">
        <title>Tigecycline and colistin resistance in Klebsiella pneumoniae.</title>
        <authorList>
            <person name="Ramesh N."/>
            <person name="Shanthini T."/>
            <person name="Prasanth M."/>
            <person name="Senthilkumar N."/>
            <person name="Meesala Krishna M."/>
            <person name="Guruswami G."/>
        </authorList>
    </citation>
    <scope>NUCLEOTIDE SEQUENCE [LARGE SCALE GENOMIC DNA]</scope>
    <source>
        <strain evidence="1 2">SHM 84</strain>
    </source>
</reference>
<dbReference type="EMBL" id="JACLRA010000003">
    <property type="protein sequence ID" value="MBC2863261.1"/>
    <property type="molecule type" value="Genomic_DNA"/>
</dbReference>
<proteinExistence type="predicted"/>
<name>A0A7X1LPA9_KLEPN</name>
<comment type="caution">
    <text evidence="1">The sequence shown here is derived from an EMBL/GenBank/DDBJ whole genome shotgun (WGS) entry which is preliminary data.</text>
</comment>
<accession>A0A7X1LPA9</accession>
<evidence type="ECO:0000313" key="1">
    <source>
        <dbReference type="EMBL" id="MBC2863261.1"/>
    </source>
</evidence>